<accession>A0A2K8YYU0</accession>
<dbReference type="RefSeq" id="WP_100988523.1">
    <property type="nucleotide sequence ID" value="NZ_CP025096.1"/>
</dbReference>
<name>A0A2K8YYU0_9BACT</name>
<evidence type="ECO:0000256" key="1">
    <source>
        <dbReference type="SAM" id="SignalP"/>
    </source>
</evidence>
<reference evidence="2 3" key="1">
    <citation type="submission" date="2017-11" db="EMBL/GenBank/DDBJ databases">
        <title>Taxonomic description and genome sequences of Spirosoma HA7 sp. nov., isolated from pollen microhabitat of Corylus avellana.</title>
        <authorList>
            <person name="Ambika Manirajan B."/>
            <person name="Suarez C."/>
            <person name="Ratering S."/>
            <person name="Geissler-Plaum R."/>
            <person name="Cardinale M."/>
            <person name="Sylvia S."/>
        </authorList>
    </citation>
    <scope>NUCLEOTIDE SEQUENCE [LARGE SCALE GENOMIC DNA]</scope>
    <source>
        <strain evidence="2 3">HA7</strain>
    </source>
</reference>
<keyword evidence="1" id="KW-0732">Signal</keyword>
<keyword evidence="3" id="KW-1185">Reference proteome</keyword>
<dbReference type="OrthoDB" id="764801at2"/>
<feature type="chain" id="PRO_5014596993" description="Outer membrane protein beta-barrel domain-containing protein" evidence="1">
    <location>
        <begin position="22"/>
        <end position="194"/>
    </location>
</feature>
<feature type="signal peptide" evidence="1">
    <location>
        <begin position="1"/>
        <end position="21"/>
    </location>
</feature>
<gene>
    <name evidence="2" type="ORF">CWM47_13780</name>
</gene>
<dbReference type="AlphaFoldDB" id="A0A2K8YYU0"/>
<evidence type="ECO:0008006" key="4">
    <source>
        <dbReference type="Google" id="ProtNLM"/>
    </source>
</evidence>
<organism evidence="2 3">
    <name type="scientific">Spirosoma pollinicola</name>
    <dbReference type="NCBI Taxonomy" id="2057025"/>
    <lineage>
        <taxon>Bacteria</taxon>
        <taxon>Pseudomonadati</taxon>
        <taxon>Bacteroidota</taxon>
        <taxon>Cytophagia</taxon>
        <taxon>Cytophagales</taxon>
        <taxon>Cytophagaceae</taxon>
        <taxon>Spirosoma</taxon>
    </lineage>
</organism>
<dbReference type="EMBL" id="CP025096">
    <property type="protein sequence ID" value="AUD02807.1"/>
    <property type="molecule type" value="Genomic_DNA"/>
</dbReference>
<evidence type="ECO:0000313" key="3">
    <source>
        <dbReference type="Proteomes" id="UP000232883"/>
    </source>
</evidence>
<protein>
    <recommendedName>
        <fullName evidence="4">Outer membrane protein beta-barrel domain-containing protein</fullName>
    </recommendedName>
</protein>
<evidence type="ECO:0000313" key="2">
    <source>
        <dbReference type="EMBL" id="AUD02807.1"/>
    </source>
</evidence>
<dbReference type="Proteomes" id="UP000232883">
    <property type="component" value="Chromosome"/>
</dbReference>
<sequence>MKPIYLLILLLAGQLCSPTFGQQRLSQANQPKSTGAVLDIGVRLQKSINLYAENGITAQYTHPKLASSRLYIGLSYVSSPLGSALHSNAIKQNNYLVSASYYFRPKWLIQPVVKANVGYFAAHYGSPIFDALPRTSLLASPEFGLCYCPNFPLKINASIGYNLITGNGLSGPGTLYPVFVQTSITWNILKHAKN</sequence>
<dbReference type="KEGG" id="spir:CWM47_13780"/>
<proteinExistence type="predicted"/>